<dbReference type="AlphaFoldDB" id="A0A0J1FWZ3"/>
<gene>
    <name evidence="1" type="ORF">DEAC_c02390</name>
</gene>
<keyword evidence="2" id="KW-1185">Reference proteome</keyword>
<sequence>MACAICDNTSASQQSLTNGAILSFSCPVCGEYAIHHEALSLLNFKGNATRNEHSAKISAYLRNRYIQGSSLPIICLNRTSALSVPSGIGLDQIIEQFPRLIFDRLDLVLLNLAKLSAYSGDFIKVTANDYSLFYADKNNTTAQFYIMKQLIDENLIELKDNGLSLPNEVRLTPKGWGKVAELELGDQKDNKSVFIAMSFDPSLITVYENSIAKAISDNGYNPIRVDYEEHIEQISDRIIADIRRCKYVVADFTFNRGGVYYEAGFAIGLGKPVIWTCREDHVKDLHFDTRQYNHIVWVTENDLYDKLDTRIKAIF</sequence>
<dbReference type="SUPFAM" id="SSF52309">
    <property type="entry name" value="N-(deoxy)ribosyltransferase-like"/>
    <property type="match status" value="1"/>
</dbReference>
<dbReference type="Proteomes" id="UP000036356">
    <property type="component" value="Unassembled WGS sequence"/>
</dbReference>
<accession>A0A0J1FWZ3</accession>
<proteinExistence type="predicted"/>
<organism evidence="1 2">
    <name type="scientific">Desulfosporosinus acididurans</name>
    <dbReference type="NCBI Taxonomy" id="476652"/>
    <lineage>
        <taxon>Bacteria</taxon>
        <taxon>Bacillati</taxon>
        <taxon>Bacillota</taxon>
        <taxon>Clostridia</taxon>
        <taxon>Eubacteriales</taxon>
        <taxon>Desulfitobacteriaceae</taxon>
        <taxon>Desulfosporosinus</taxon>
    </lineage>
</organism>
<dbReference type="STRING" id="476652.DEAC_c02390"/>
<dbReference type="RefSeq" id="WP_053006244.1">
    <property type="nucleotide sequence ID" value="NZ_LDZY01000001.1"/>
</dbReference>
<comment type="caution">
    <text evidence="1">The sequence shown here is derived from an EMBL/GenBank/DDBJ whole genome shotgun (WGS) entry which is preliminary data.</text>
</comment>
<name>A0A0J1FWZ3_9FIRM</name>
<dbReference type="PATRIC" id="fig|476652.3.peg.235"/>
<keyword evidence="1" id="KW-0808">Transferase</keyword>
<protein>
    <submittedName>
        <fullName evidence="1">Nucleoside 2-deoxyribosyltransferase</fullName>
    </submittedName>
</protein>
<dbReference type="Gene3D" id="3.40.50.450">
    <property type="match status" value="1"/>
</dbReference>
<dbReference type="GO" id="GO:0016740">
    <property type="term" value="F:transferase activity"/>
    <property type="evidence" value="ECO:0007669"/>
    <property type="project" value="UniProtKB-KW"/>
</dbReference>
<dbReference type="EMBL" id="LDZY01000001">
    <property type="protein sequence ID" value="KLU67832.1"/>
    <property type="molecule type" value="Genomic_DNA"/>
</dbReference>
<reference evidence="1 2" key="1">
    <citation type="submission" date="2015-06" db="EMBL/GenBank/DDBJ databases">
        <title>Draft genome of the moderately acidophilic sulfate reducer Candidatus Desulfosporosinus acididurans strain M1.</title>
        <authorList>
            <person name="Poehlein A."/>
            <person name="Petzsch P."/>
            <person name="Johnson B.D."/>
            <person name="Schloemann M."/>
            <person name="Daniel R."/>
            <person name="Muehling M."/>
        </authorList>
    </citation>
    <scope>NUCLEOTIDE SEQUENCE [LARGE SCALE GENOMIC DNA]</scope>
    <source>
        <strain evidence="1 2">M1</strain>
    </source>
</reference>
<evidence type="ECO:0000313" key="1">
    <source>
        <dbReference type="EMBL" id="KLU67832.1"/>
    </source>
</evidence>
<evidence type="ECO:0000313" key="2">
    <source>
        <dbReference type="Proteomes" id="UP000036356"/>
    </source>
</evidence>